<accession>A0A0G0V0A8</accession>
<proteinExistence type="predicted"/>
<protein>
    <submittedName>
        <fullName evidence="1">Uncharacterized protein</fullName>
    </submittedName>
</protein>
<dbReference type="AlphaFoldDB" id="A0A0G0V0A8"/>
<dbReference type="Proteomes" id="UP000034961">
    <property type="component" value="Unassembled WGS sequence"/>
</dbReference>
<evidence type="ECO:0000313" key="2">
    <source>
        <dbReference type="Proteomes" id="UP000034961"/>
    </source>
</evidence>
<sequence>MGDRIERVIIWNLEGQILTDPRFSSASSVSTKELIQAYKDYLAYCEWYAVNPLDHVLCSRDELGVTIKSVSQRIYPQDNNS</sequence>
<comment type="caution">
    <text evidence="1">The sequence shown here is derived from an EMBL/GenBank/DDBJ whole genome shotgun (WGS) entry which is preliminary data.</text>
</comment>
<gene>
    <name evidence="1" type="ORF">UU41_C0008G0002</name>
</gene>
<reference evidence="1 2" key="1">
    <citation type="journal article" date="2015" name="Nature">
        <title>rRNA introns, odd ribosomes, and small enigmatic genomes across a large radiation of phyla.</title>
        <authorList>
            <person name="Brown C.T."/>
            <person name="Hug L.A."/>
            <person name="Thomas B.C."/>
            <person name="Sharon I."/>
            <person name="Castelle C.J."/>
            <person name="Singh A."/>
            <person name="Wilkins M.J."/>
            <person name="Williams K.H."/>
            <person name="Banfield J.F."/>
        </authorList>
    </citation>
    <scope>NUCLEOTIDE SEQUENCE [LARGE SCALE GENOMIC DNA]</scope>
</reference>
<organism evidence="1 2">
    <name type="scientific">Candidatus Roizmanbacteria bacterium GW2011_GWA1_41_13</name>
    <dbReference type="NCBI Taxonomy" id="1618474"/>
    <lineage>
        <taxon>Bacteria</taxon>
        <taxon>Candidatus Roizmaniibacteriota</taxon>
    </lineage>
</organism>
<name>A0A0G0V0A8_9BACT</name>
<evidence type="ECO:0000313" key="1">
    <source>
        <dbReference type="EMBL" id="KKR94318.1"/>
    </source>
</evidence>
<dbReference type="EMBL" id="LCAN01000008">
    <property type="protein sequence ID" value="KKR94318.1"/>
    <property type="molecule type" value="Genomic_DNA"/>
</dbReference>